<dbReference type="Proteomes" id="UP000183209">
    <property type="component" value="Unassembled WGS sequence"/>
</dbReference>
<evidence type="ECO:0000259" key="8">
    <source>
        <dbReference type="Pfam" id="PF14322"/>
    </source>
</evidence>
<sequence length="609" mass="70051">MKTRFKTTNRLLLVIAFSFMMLSTSCDEYLDIVPDDVSTLDDAFNRPNEALNFLYSVYGFMPQENDMFSSIALWGTDEMVTPWDRSWYHAKRMMRGELNASDPFFDYWTAAGSIDMYDGIRQAYIFLNNIDKTPDFSQAEVRRMKGEATFLIGYYHFILLRQYGPIVLMENEVPLDASGEDFYAPRIPYDQCVEFIAQKFDEAYALLPNDVSTDRELGRVNKAIAKALKARVLLYAASPLFNGNSEFYADFTGHDGTPLMNTSYDEQKWVLAADANKDAIEAAQTIGHDLYAYSNEGDNEMEQGALNYRYSMVDPWNKEVVWGYSVPEGYYGWQRHSIPRISSNSYNGQSCSLSMVETFYTENGLPIDVDPAYNYSARFQMADSTIILHRNREPRFYATVGFDRGLFEVNNTEVVLKMRMDEAHGWANGLNDYSPTGYLVKKGVHPQTIISSSENQVINYPWPLVRMAELYLNYAEALNEAYGAARHAEVIQYLDLIRERSNVPGVLEAWSLVGKSSFSKEEMRAIIQQERNIELCYEGHRTWDVRRWKQGEMFNVPAQGLDIRSSEAVDFYKPVNVENRVFTTPGYYLFPIRLSEVEINQNLVQNPGW</sequence>
<reference evidence="9 10" key="1">
    <citation type="submission" date="2016-10" db="EMBL/GenBank/DDBJ databases">
        <authorList>
            <person name="de Groot N.N."/>
        </authorList>
    </citation>
    <scope>NUCLEOTIDE SEQUENCE [LARGE SCALE GENOMIC DNA]</scope>
    <source>
        <strain evidence="9 10">CGMCC 1.6114</strain>
    </source>
</reference>
<dbReference type="Gene3D" id="1.25.40.390">
    <property type="match status" value="1"/>
</dbReference>
<evidence type="ECO:0000313" key="10">
    <source>
        <dbReference type="Proteomes" id="UP000183209"/>
    </source>
</evidence>
<feature type="signal peptide" evidence="6">
    <location>
        <begin position="1"/>
        <end position="26"/>
    </location>
</feature>
<proteinExistence type="inferred from homology"/>
<dbReference type="InterPro" id="IPR012944">
    <property type="entry name" value="SusD_RagB_dom"/>
</dbReference>
<evidence type="ECO:0000256" key="4">
    <source>
        <dbReference type="ARBA" id="ARBA00023136"/>
    </source>
</evidence>
<keyword evidence="5" id="KW-0998">Cell outer membrane</keyword>
<dbReference type="OrthoDB" id="5694214at2"/>
<dbReference type="InterPro" id="IPR033985">
    <property type="entry name" value="SusD-like_N"/>
</dbReference>
<dbReference type="EMBL" id="FPAG01000001">
    <property type="protein sequence ID" value="SFS33012.1"/>
    <property type="molecule type" value="Genomic_DNA"/>
</dbReference>
<feature type="domain" description="SusD-like N-terminal" evidence="8">
    <location>
        <begin position="28"/>
        <end position="234"/>
    </location>
</feature>
<dbReference type="InterPro" id="IPR011990">
    <property type="entry name" value="TPR-like_helical_dom_sf"/>
</dbReference>
<organism evidence="9 10">
    <name type="scientific">Zhouia amylolytica</name>
    <dbReference type="NCBI Taxonomy" id="376730"/>
    <lineage>
        <taxon>Bacteria</taxon>
        <taxon>Pseudomonadati</taxon>
        <taxon>Bacteroidota</taxon>
        <taxon>Flavobacteriia</taxon>
        <taxon>Flavobacteriales</taxon>
        <taxon>Flavobacteriaceae</taxon>
        <taxon>Zhouia</taxon>
    </lineage>
</organism>
<evidence type="ECO:0000256" key="1">
    <source>
        <dbReference type="ARBA" id="ARBA00004442"/>
    </source>
</evidence>
<evidence type="ECO:0000256" key="2">
    <source>
        <dbReference type="ARBA" id="ARBA00006275"/>
    </source>
</evidence>
<feature type="domain" description="RagB/SusD" evidence="7">
    <location>
        <begin position="340"/>
        <end position="609"/>
    </location>
</feature>
<gene>
    <name evidence="9" type="ORF">SAMN04487906_0018</name>
</gene>
<keyword evidence="3 6" id="KW-0732">Signal</keyword>
<protein>
    <submittedName>
        <fullName evidence="9">Starch-binding associating with outer membrane</fullName>
    </submittedName>
</protein>
<dbReference type="AlphaFoldDB" id="A0A1I6NYF4"/>
<evidence type="ECO:0000256" key="3">
    <source>
        <dbReference type="ARBA" id="ARBA00022729"/>
    </source>
</evidence>
<keyword evidence="4" id="KW-0472">Membrane</keyword>
<evidence type="ECO:0000313" key="9">
    <source>
        <dbReference type="EMBL" id="SFS33012.1"/>
    </source>
</evidence>
<name>A0A1I6NYF4_9FLAO</name>
<feature type="chain" id="PRO_5010282363" evidence="6">
    <location>
        <begin position="27"/>
        <end position="609"/>
    </location>
</feature>
<accession>A0A1I6NYF4</accession>
<comment type="subcellular location">
    <subcellularLocation>
        <location evidence="1">Cell outer membrane</location>
    </subcellularLocation>
</comment>
<dbReference type="Pfam" id="PF14322">
    <property type="entry name" value="SusD-like_3"/>
    <property type="match status" value="1"/>
</dbReference>
<dbReference type="Pfam" id="PF07980">
    <property type="entry name" value="SusD_RagB"/>
    <property type="match status" value="1"/>
</dbReference>
<dbReference type="GO" id="GO:0009279">
    <property type="term" value="C:cell outer membrane"/>
    <property type="evidence" value="ECO:0007669"/>
    <property type="project" value="UniProtKB-SubCell"/>
</dbReference>
<dbReference type="RefSeq" id="WP_038269011.1">
    <property type="nucleotide sequence ID" value="NZ_FPAG01000001.1"/>
</dbReference>
<evidence type="ECO:0000256" key="6">
    <source>
        <dbReference type="SAM" id="SignalP"/>
    </source>
</evidence>
<evidence type="ECO:0000259" key="7">
    <source>
        <dbReference type="Pfam" id="PF07980"/>
    </source>
</evidence>
<comment type="similarity">
    <text evidence="2">Belongs to the SusD family.</text>
</comment>
<dbReference type="SUPFAM" id="SSF48452">
    <property type="entry name" value="TPR-like"/>
    <property type="match status" value="1"/>
</dbReference>
<dbReference type="PROSITE" id="PS51257">
    <property type="entry name" value="PROKAR_LIPOPROTEIN"/>
    <property type="match status" value="1"/>
</dbReference>
<evidence type="ECO:0000256" key="5">
    <source>
        <dbReference type="ARBA" id="ARBA00023237"/>
    </source>
</evidence>